<dbReference type="EMBL" id="JAQGEF010000012">
    <property type="protein sequence ID" value="MDA3615340.1"/>
    <property type="molecule type" value="Genomic_DNA"/>
</dbReference>
<evidence type="ECO:0000313" key="2">
    <source>
        <dbReference type="Proteomes" id="UP001210231"/>
    </source>
</evidence>
<dbReference type="Proteomes" id="UP001210231">
    <property type="component" value="Unassembled WGS sequence"/>
</dbReference>
<organism evidence="1 2">
    <name type="scientific">Polluticaenibacter yanchengensis</name>
    <dbReference type="NCBI Taxonomy" id="3014562"/>
    <lineage>
        <taxon>Bacteria</taxon>
        <taxon>Pseudomonadati</taxon>
        <taxon>Bacteroidota</taxon>
        <taxon>Chitinophagia</taxon>
        <taxon>Chitinophagales</taxon>
        <taxon>Chitinophagaceae</taxon>
        <taxon>Polluticaenibacter</taxon>
    </lineage>
</organism>
<sequence>MYKKHTFLSFLLILVITNAGLAQTKKLLEFGWDYPDVDFLYENLDKVQDRPFEGIVFSFNRNIYEIFDSSDYNTNTFNQSKLDRLNWGRFTDNFILTRGYTSTGVDWFSNKSWDKILDNTEKLSKAINQKNIKGIIFDAEYYLDDPALDPFKYTPQRYLGKSFTEVYNMVQKRGEQFIKALEKYKPDVKVLSLWMYTFYFEHIDKPVINKSEFRWALMLPFIEGMIKGKGLKSSIIDGNEAAYTYLLNYQYYEVGNGIRLATANLSGFTKRNNKYSVASSIYYDYNFGLNNYPTKDWTKEEQINRFKMTLKESLSGTDEYVWLYSERFDWWRKNEREKMRIIEEVKSSLDKPENLTFLNWFTLADPKNYTKTYPYKAAYNARNKKLTLNIDTRNVRSVQVFKNNTELYKKTGNLTDQFVIDLKKNYDNKGFLNVVVVFTDNGSASNTVFVGKE</sequence>
<accession>A0ABT4UKJ2</accession>
<name>A0ABT4UKJ2_9BACT</name>
<proteinExistence type="predicted"/>
<protein>
    <submittedName>
        <fullName evidence="1">Uncharacterized protein</fullName>
    </submittedName>
</protein>
<reference evidence="1 2" key="1">
    <citation type="submission" date="2022-12" db="EMBL/GenBank/DDBJ databases">
        <title>Chitinophagaceae gen. sp. nov., a new member of the family Chitinophagaceae, isolated from soil in a chemical factory.</title>
        <authorList>
            <person name="Ke Z."/>
        </authorList>
    </citation>
    <scope>NUCLEOTIDE SEQUENCE [LARGE SCALE GENOMIC DNA]</scope>
    <source>
        <strain evidence="1 2">LY-5</strain>
    </source>
</reference>
<keyword evidence="2" id="KW-1185">Reference proteome</keyword>
<comment type="caution">
    <text evidence="1">The sequence shown here is derived from an EMBL/GenBank/DDBJ whole genome shotgun (WGS) entry which is preliminary data.</text>
</comment>
<evidence type="ECO:0000313" key="1">
    <source>
        <dbReference type="EMBL" id="MDA3615340.1"/>
    </source>
</evidence>
<gene>
    <name evidence="1" type="ORF">O3P16_11015</name>
</gene>
<dbReference type="RefSeq" id="WP_407031666.1">
    <property type="nucleotide sequence ID" value="NZ_JAQGEF010000012.1"/>
</dbReference>